<dbReference type="PROSITE" id="PS00198">
    <property type="entry name" value="4FE4S_FER_1"/>
    <property type="match status" value="2"/>
</dbReference>
<dbReference type="PROSITE" id="PS51379">
    <property type="entry name" value="4FE4S_FER_2"/>
    <property type="match status" value="1"/>
</dbReference>
<keyword evidence="5" id="KW-0408">Iron</keyword>
<dbReference type="InterPro" id="IPR004017">
    <property type="entry name" value="Cys_rich_dom"/>
</dbReference>
<dbReference type="EMBL" id="QNVH01000099">
    <property type="protein sequence ID" value="TDA36817.1"/>
    <property type="molecule type" value="Genomic_DNA"/>
</dbReference>
<evidence type="ECO:0000256" key="6">
    <source>
        <dbReference type="ARBA" id="ARBA00023014"/>
    </source>
</evidence>
<comment type="caution">
    <text evidence="8">The sequence shown here is derived from an EMBL/GenBank/DDBJ whole genome shotgun (WGS) entry which is preliminary data.</text>
</comment>
<evidence type="ECO:0000256" key="4">
    <source>
        <dbReference type="ARBA" id="ARBA00023002"/>
    </source>
</evidence>
<evidence type="ECO:0000256" key="2">
    <source>
        <dbReference type="ARBA" id="ARBA00022485"/>
    </source>
</evidence>
<protein>
    <recommendedName>
        <fullName evidence="7">4Fe-4S ferredoxin-type domain-containing protein</fullName>
    </recommendedName>
</protein>
<dbReference type="PANTHER" id="PTHR43255">
    <property type="entry name" value="IRON-SULFUR-BINDING OXIDOREDUCTASE FADF-RELATED-RELATED"/>
    <property type="match status" value="1"/>
</dbReference>
<proteinExistence type="inferred from homology"/>
<organism evidence="8 9">
    <name type="scientific">Thermoproteota archaeon</name>
    <dbReference type="NCBI Taxonomy" id="2056631"/>
    <lineage>
        <taxon>Archaea</taxon>
        <taxon>Thermoproteota</taxon>
    </lineage>
</organism>
<keyword evidence="6" id="KW-0411">Iron-sulfur</keyword>
<dbReference type="PANTHER" id="PTHR43255:SF1">
    <property type="entry name" value="IRON-SULFUR-BINDING OXIDOREDUCTASE FADF-RELATED"/>
    <property type="match status" value="1"/>
</dbReference>
<keyword evidence="4" id="KW-0560">Oxidoreductase</keyword>
<evidence type="ECO:0000313" key="9">
    <source>
        <dbReference type="Proteomes" id="UP000315399"/>
    </source>
</evidence>
<comment type="similarity">
    <text evidence="1">Belongs to the HdrC family.</text>
</comment>
<dbReference type="SUPFAM" id="SSF46548">
    <property type="entry name" value="alpha-helical ferredoxin"/>
    <property type="match status" value="1"/>
</dbReference>
<keyword evidence="3" id="KW-0479">Metal-binding</keyword>
<dbReference type="Gene3D" id="1.10.1060.10">
    <property type="entry name" value="Alpha-helical ferredoxin"/>
    <property type="match status" value="1"/>
</dbReference>
<dbReference type="Pfam" id="PF02754">
    <property type="entry name" value="CCG"/>
    <property type="match status" value="2"/>
</dbReference>
<dbReference type="Proteomes" id="UP000315399">
    <property type="component" value="Unassembled WGS sequence"/>
</dbReference>
<dbReference type="GO" id="GO:0046872">
    <property type="term" value="F:metal ion binding"/>
    <property type="evidence" value="ECO:0007669"/>
    <property type="project" value="UniProtKB-KW"/>
</dbReference>
<dbReference type="GO" id="GO:0016491">
    <property type="term" value="F:oxidoreductase activity"/>
    <property type="evidence" value="ECO:0007669"/>
    <property type="project" value="UniProtKB-KW"/>
</dbReference>
<accession>A0A523B7E7</accession>
<sequence length="367" mass="41010">MAEDYRKLADQCTLCGACAEVCPFFTATNNIKYGAMAKVEAARRLFAGEPLTDEDLKTIFLCTRCDECHMACPLNIPISVVIQGARAELRRMNRVPDKYKTIAEAIIKMGSPMAAPPEKRLAYIPEGFKPPERARYLYVPGCWSGIRLPETARASVELLRRSGLDFTVLGDREWCCGLFLIDTGMLDEARRLAEKNTALFESTGAEIVVTECPSCHDVFKNVYPRLFREPSYKVIHISELLRDLLRDGRLKVRRSGRRVAYKDPCPLVRRNGVEEAPREVLSRVAELVEYDRKGWDALCCGAPAGVKPIYPEIAGRLAEMLIEEPARKGADIGVGCVFCMYHMGGVTKPSSPRIETLSQIVLENLAE</sequence>
<dbReference type="InterPro" id="IPR009051">
    <property type="entry name" value="Helical_ferredxn"/>
</dbReference>
<keyword evidence="2" id="KW-0004">4Fe-4S</keyword>
<dbReference type="InterPro" id="IPR051460">
    <property type="entry name" value="HdrC_iron-sulfur_subunit"/>
</dbReference>
<reference evidence="8 9" key="1">
    <citation type="journal article" date="2019" name="Nat. Microbiol.">
        <title>Expanding anaerobic alkane metabolism in the domain of Archaea.</title>
        <authorList>
            <person name="Wang Y."/>
            <person name="Wegener G."/>
            <person name="Hou J."/>
            <person name="Wang F."/>
            <person name="Xiao X."/>
        </authorList>
    </citation>
    <scope>NUCLEOTIDE SEQUENCE [LARGE SCALE GENOMIC DNA]</scope>
    <source>
        <strain evidence="8">WYZ-LMO10</strain>
    </source>
</reference>
<evidence type="ECO:0000259" key="7">
    <source>
        <dbReference type="PROSITE" id="PS51379"/>
    </source>
</evidence>
<dbReference type="AlphaFoldDB" id="A0A523B7E7"/>
<evidence type="ECO:0000256" key="3">
    <source>
        <dbReference type="ARBA" id="ARBA00022723"/>
    </source>
</evidence>
<dbReference type="InterPro" id="IPR017896">
    <property type="entry name" value="4Fe4S_Fe-S-bd"/>
</dbReference>
<evidence type="ECO:0000256" key="1">
    <source>
        <dbReference type="ARBA" id="ARBA00007097"/>
    </source>
</evidence>
<dbReference type="GO" id="GO:0051539">
    <property type="term" value="F:4 iron, 4 sulfur cluster binding"/>
    <property type="evidence" value="ECO:0007669"/>
    <property type="project" value="UniProtKB-KW"/>
</dbReference>
<dbReference type="InterPro" id="IPR017900">
    <property type="entry name" value="4Fe4S_Fe_S_CS"/>
</dbReference>
<evidence type="ECO:0000313" key="8">
    <source>
        <dbReference type="EMBL" id="TDA36817.1"/>
    </source>
</evidence>
<dbReference type="Pfam" id="PF13183">
    <property type="entry name" value="Fer4_8"/>
    <property type="match status" value="1"/>
</dbReference>
<feature type="domain" description="4Fe-4S ferredoxin-type" evidence="7">
    <location>
        <begin position="3"/>
        <end position="33"/>
    </location>
</feature>
<evidence type="ECO:0000256" key="5">
    <source>
        <dbReference type="ARBA" id="ARBA00023004"/>
    </source>
</evidence>
<dbReference type="GO" id="GO:0005886">
    <property type="term" value="C:plasma membrane"/>
    <property type="evidence" value="ECO:0007669"/>
    <property type="project" value="TreeGrafter"/>
</dbReference>
<name>A0A523B7E7_9CREN</name>
<gene>
    <name evidence="8" type="ORF">DSO08_06390</name>
</gene>